<dbReference type="InterPro" id="IPR000477">
    <property type="entry name" value="RT_dom"/>
</dbReference>
<comment type="caution">
    <text evidence="2">The sequence shown here is derived from an EMBL/GenBank/DDBJ whole genome shotgun (WGS) entry which is preliminary data.</text>
</comment>
<dbReference type="Proteomes" id="UP000236291">
    <property type="component" value="Unassembled WGS sequence"/>
</dbReference>
<reference evidence="2 3" key="1">
    <citation type="journal article" date="2014" name="Am. J. Bot.">
        <title>Genome assembly and annotation for red clover (Trifolium pratense; Fabaceae).</title>
        <authorList>
            <person name="Istvanek J."/>
            <person name="Jaros M."/>
            <person name="Krenek A."/>
            <person name="Repkova J."/>
        </authorList>
    </citation>
    <scope>NUCLEOTIDE SEQUENCE [LARGE SCALE GENOMIC DNA]</scope>
    <source>
        <strain evidence="3">cv. Tatra</strain>
        <tissue evidence="2">Young leaves</tissue>
    </source>
</reference>
<reference evidence="2 3" key="2">
    <citation type="journal article" date="2017" name="Front. Plant Sci.">
        <title>Gene Classification and Mining of Molecular Markers Useful in Red Clover (Trifolium pratense) Breeding.</title>
        <authorList>
            <person name="Istvanek J."/>
            <person name="Dluhosova J."/>
            <person name="Dluhos P."/>
            <person name="Patkova L."/>
            <person name="Nedelnik J."/>
            <person name="Repkova J."/>
        </authorList>
    </citation>
    <scope>NUCLEOTIDE SEQUENCE [LARGE SCALE GENOMIC DNA]</scope>
    <source>
        <strain evidence="3">cv. Tatra</strain>
        <tissue evidence="2">Young leaves</tissue>
    </source>
</reference>
<organism evidence="2 3">
    <name type="scientific">Trifolium pratense</name>
    <name type="common">Red clover</name>
    <dbReference type="NCBI Taxonomy" id="57577"/>
    <lineage>
        <taxon>Eukaryota</taxon>
        <taxon>Viridiplantae</taxon>
        <taxon>Streptophyta</taxon>
        <taxon>Embryophyta</taxon>
        <taxon>Tracheophyta</taxon>
        <taxon>Spermatophyta</taxon>
        <taxon>Magnoliopsida</taxon>
        <taxon>eudicotyledons</taxon>
        <taxon>Gunneridae</taxon>
        <taxon>Pentapetalae</taxon>
        <taxon>rosids</taxon>
        <taxon>fabids</taxon>
        <taxon>Fabales</taxon>
        <taxon>Fabaceae</taxon>
        <taxon>Papilionoideae</taxon>
        <taxon>50 kb inversion clade</taxon>
        <taxon>NPAAA clade</taxon>
        <taxon>Hologalegina</taxon>
        <taxon>IRL clade</taxon>
        <taxon>Trifolieae</taxon>
        <taxon>Trifolium</taxon>
    </lineage>
</organism>
<accession>A0A2K3LZ43</accession>
<dbReference type="EMBL" id="ASHM01044899">
    <property type="protein sequence ID" value="PNX83783.1"/>
    <property type="molecule type" value="Genomic_DNA"/>
</dbReference>
<name>A0A2K3LZ43_TRIPR</name>
<evidence type="ECO:0000313" key="3">
    <source>
        <dbReference type="Proteomes" id="UP000236291"/>
    </source>
</evidence>
<evidence type="ECO:0000259" key="1">
    <source>
        <dbReference type="Pfam" id="PF00078"/>
    </source>
</evidence>
<proteinExistence type="predicted"/>
<feature type="domain" description="Reverse transcriptase" evidence="1">
    <location>
        <begin position="8"/>
        <end position="76"/>
    </location>
</feature>
<sequence length="97" mass="10681">MKRLGAMISNYVSDDTWNPIQISKEGTKLSHLFFADDVLLFAKATASQACTVKEVFDRFCAASGLKVSLGKSKFCTSAGVCRSNRDYCYNNSNSGHR</sequence>
<dbReference type="AlphaFoldDB" id="A0A2K3LZ43"/>
<gene>
    <name evidence="2" type="ORF">L195_g039831</name>
</gene>
<evidence type="ECO:0000313" key="2">
    <source>
        <dbReference type="EMBL" id="PNX83783.1"/>
    </source>
</evidence>
<protein>
    <submittedName>
        <fullName evidence="2">Ribonuclease H</fullName>
    </submittedName>
</protein>
<dbReference type="Pfam" id="PF00078">
    <property type="entry name" value="RVT_1"/>
    <property type="match status" value="1"/>
</dbReference>